<feature type="non-terminal residue" evidence="1">
    <location>
        <position position="1"/>
    </location>
</feature>
<organism evidence="1 2">
    <name type="scientific">Gigaspora margarita</name>
    <dbReference type="NCBI Taxonomy" id="4874"/>
    <lineage>
        <taxon>Eukaryota</taxon>
        <taxon>Fungi</taxon>
        <taxon>Fungi incertae sedis</taxon>
        <taxon>Mucoromycota</taxon>
        <taxon>Glomeromycotina</taxon>
        <taxon>Glomeromycetes</taxon>
        <taxon>Diversisporales</taxon>
        <taxon>Gigasporaceae</taxon>
        <taxon>Gigaspora</taxon>
    </lineage>
</organism>
<gene>
    <name evidence="1" type="ORF">GMARGA_LOCUS22423</name>
</gene>
<evidence type="ECO:0000313" key="2">
    <source>
        <dbReference type="Proteomes" id="UP000789901"/>
    </source>
</evidence>
<proteinExistence type="predicted"/>
<reference evidence="1 2" key="1">
    <citation type="submission" date="2021-06" db="EMBL/GenBank/DDBJ databases">
        <authorList>
            <person name="Kallberg Y."/>
            <person name="Tangrot J."/>
            <person name="Rosling A."/>
        </authorList>
    </citation>
    <scope>NUCLEOTIDE SEQUENCE [LARGE SCALE GENOMIC DNA]</scope>
    <source>
        <strain evidence="1 2">120-4 pot B 10/14</strain>
    </source>
</reference>
<name>A0ABN7VT73_GIGMA</name>
<comment type="caution">
    <text evidence="1">The sequence shown here is derived from an EMBL/GenBank/DDBJ whole genome shotgun (WGS) entry which is preliminary data.</text>
</comment>
<accession>A0ABN7VT73</accession>
<dbReference type="EMBL" id="CAJVQB010021616">
    <property type="protein sequence ID" value="CAG8797571.1"/>
    <property type="molecule type" value="Genomic_DNA"/>
</dbReference>
<evidence type="ECO:0000313" key="1">
    <source>
        <dbReference type="EMBL" id="CAG8797571.1"/>
    </source>
</evidence>
<keyword evidence="2" id="KW-1185">Reference proteome</keyword>
<dbReference type="Proteomes" id="UP000789901">
    <property type="component" value="Unassembled WGS sequence"/>
</dbReference>
<protein>
    <submittedName>
        <fullName evidence="1">7073_t:CDS:1</fullName>
    </submittedName>
</protein>
<sequence>HVSSSTAAIGYRSFNDKVDCSELYEKVEYLEAYIGEVEYSRLEDEAMHSRLYGDENFKGTAEIKSDVCDSEVEYSRLEVKYSRERGCEENS</sequence>